<proteinExistence type="predicted"/>
<sequence>MGYACLENNTEKVYDNIHMRGGYRPEPEPKPVFIAVSPPLQPALSRVVIPPPPRPDPAAIAERKRAQHEKHVLALYELMPSKNWRH</sequence>
<evidence type="ECO:0000313" key="2">
    <source>
        <dbReference type="Proteomes" id="UP001565474"/>
    </source>
</evidence>
<dbReference type="EMBL" id="JBGBZN010000002">
    <property type="protein sequence ID" value="MEY9473783.1"/>
    <property type="molecule type" value="Genomic_DNA"/>
</dbReference>
<reference evidence="1 2" key="1">
    <citation type="submission" date="2024-07" db="EMBL/GenBank/DDBJ databases">
        <title>Genomic Encyclopedia of Type Strains, Phase V (KMG-V): Genome sequencing to study the core and pangenomes of soil and plant-associated prokaryotes.</title>
        <authorList>
            <person name="Whitman W."/>
        </authorList>
    </citation>
    <scope>NUCLEOTIDE SEQUENCE [LARGE SCALE GENOMIC DNA]</scope>
    <source>
        <strain evidence="1 2">USDA 222</strain>
    </source>
</reference>
<gene>
    <name evidence="1" type="ORF">ABH992_006182</name>
</gene>
<accession>A0ABV4GSC6</accession>
<keyword evidence="2" id="KW-1185">Reference proteome</keyword>
<protein>
    <submittedName>
        <fullName evidence="1">Uncharacterized protein</fullName>
    </submittedName>
</protein>
<organism evidence="1 2">
    <name type="scientific">Bradyrhizobium yuanmingense</name>
    <dbReference type="NCBI Taxonomy" id="108015"/>
    <lineage>
        <taxon>Bacteria</taxon>
        <taxon>Pseudomonadati</taxon>
        <taxon>Pseudomonadota</taxon>
        <taxon>Alphaproteobacteria</taxon>
        <taxon>Hyphomicrobiales</taxon>
        <taxon>Nitrobacteraceae</taxon>
        <taxon>Bradyrhizobium</taxon>
    </lineage>
</organism>
<evidence type="ECO:0000313" key="1">
    <source>
        <dbReference type="EMBL" id="MEY9473783.1"/>
    </source>
</evidence>
<dbReference type="Proteomes" id="UP001565474">
    <property type="component" value="Unassembled WGS sequence"/>
</dbReference>
<name>A0ABV4GSC6_9BRAD</name>
<comment type="caution">
    <text evidence="1">The sequence shown here is derived from an EMBL/GenBank/DDBJ whole genome shotgun (WGS) entry which is preliminary data.</text>
</comment>